<dbReference type="PANTHER" id="PTHR34975">
    <property type="entry name" value="SPORE GERMINATION PROTEIN A2"/>
    <property type="match status" value="1"/>
</dbReference>
<comment type="subcellular location">
    <subcellularLocation>
        <location evidence="1">Membrane</location>
        <topology evidence="1">Multi-pass membrane protein</topology>
    </subcellularLocation>
</comment>
<comment type="similarity">
    <text evidence="2">Belongs to the amino acid-polyamine-organocation (APC) superfamily. Spore germination protein (SGP) (TC 2.A.3.9) family.</text>
</comment>
<feature type="transmembrane region" description="Helical" evidence="8">
    <location>
        <begin position="112"/>
        <end position="131"/>
    </location>
</feature>
<feature type="transmembrane region" description="Helical" evidence="8">
    <location>
        <begin position="66"/>
        <end position="92"/>
    </location>
</feature>
<evidence type="ECO:0000256" key="1">
    <source>
        <dbReference type="ARBA" id="ARBA00004141"/>
    </source>
</evidence>
<accession>A0ABS4I0U5</accession>
<dbReference type="PANTHER" id="PTHR34975:SF2">
    <property type="entry name" value="SPORE GERMINATION PROTEIN A2"/>
    <property type="match status" value="1"/>
</dbReference>
<feature type="transmembrane region" description="Helical" evidence="8">
    <location>
        <begin position="185"/>
        <end position="207"/>
    </location>
</feature>
<dbReference type="Pfam" id="PF03845">
    <property type="entry name" value="Spore_permease"/>
    <property type="match status" value="1"/>
</dbReference>
<feature type="transmembrane region" description="Helical" evidence="8">
    <location>
        <begin position="269"/>
        <end position="293"/>
    </location>
</feature>
<feature type="transmembrane region" description="Helical" evidence="8">
    <location>
        <begin position="341"/>
        <end position="358"/>
    </location>
</feature>
<dbReference type="NCBIfam" id="TIGR00912">
    <property type="entry name" value="2A0309"/>
    <property type="match status" value="1"/>
</dbReference>
<gene>
    <name evidence="9" type="ORF">J2Z65_003760</name>
</gene>
<comment type="caution">
    <text evidence="9">The sequence shown here is derived from an EMBL/GenBank/DDBJ whole genome shotgun (WGS) entry which is preliminary data.</text>
</comment>
<keyword evidence="4" id="KW-0309">Germination</keyword>
<keyword evidence="10" id="KW-1185">Reference proteome</keyword>
<evidence type="ECO:0000313" key="9">
    <source>
        <dbReference type="EMBL" id="MBP1964537.1"/>
    </source>
</evidence>
<keyword evidence="6 8" id="KW-1133">Transmembrane helix</keyword>
<keyword evidence="3" id="KW-0813">Transport</keyword>
<proteinExistence type="inferred from homology"/>
<reference evidence="9 10" key="1">
    <citation type="submission" date="2021-03" db="EMBL/GenBank/DDBJ databases">
        <title>Genomic Encyclopedia of Type Strains, Phase IV (KMG-IV): sequencing the most valuable type-strain genomes for metagenomic binning, comparative biology and taxonomic classification.</title>
        <authorList>
            <person name="Goeker M."/>
        </authorList>
    </citation>
    <scope>NUCLEOTIDE SEQUENCE [LARGE SCALE GENOMIC DNA]</scope>
    <source>
        <strain evidence="9 10">DSM 24950</strain>
    </source>
</reference>
<feature type="transmembrane region" description="Helical" evidence="8">
    <location>
        <begin position="305"/>
        <end position="321"/>
    </location>
</feature>
<organism evidence="9 10">
    <name type="scientific">Paenibacillus aceris</name>
    <dbReference type="NCBI Taxonomy" id="869555"/>
    <lineage>
        <taxon>Bacteria</taxon>
        <taxon>Bacillati</taxon>
        <taxon>Bacillota</taxon>
        <taxon>Bacilli</taxon>
        <taxon>Bacillales</taxon>
        <taxon>Paenibacillaceae</taxon>
        <taxon>Paenibacillus</taxon>
    </lineage>
</organism>
<protein>
    <submittedName>
        <fullName evidence="9">Spore germination protein KB</fullName>
    </submittedName>
</protein>
<dbReference type="RefSeq" id="WP_167057655.1">
    <property type="nucleotide sequence ID" value="NZ_JAAOZR010000017.1"/>
</dbReference>
<evidence type="ECO:0000256" key="4">
    <source>
        <dbReference type="ARBA" id="ARBA00022544"/>
    </source>
</evidence>
<evidence type="ECO:0000256" key="7">
    <source>
        <dbReference type="ARBA" id="ARBA00023136"/>
    </source>
</evidence>
<dbReference type="InterPro" id="IPR004761">
    <property type="entry name" value="Spore_GerAB"/>
</dbReference>
<sequence length="372" mass="42158">MENLKLKPTQLFLIMLLFEIGTPVVFNPGLSARKDAWMVPLLSMLIASVLYYIYIRMFKQRTDVTLIGYIRLVIGKQAGSLLGFMYVIYFLYLASRNIRDYSELLADTILDNTPLFIISSSMLVTISYVLWLGLTTLARMAQIFIFLNLFMLILMALFIILSGVIQTENLFPVLEEGWKPVISAIPSAYNFPFAEMIVFTMFFPYLAKPQSALKIGLTAMWVTGIILSIILVFDIWVLGPNMAARSNFPLLTVVRMINIADFIQRLDPLLILTLIVGVFFKVSIYFYAGMIGAAELFHIGNHRRLIAPVAVVILYSSLIVSENMADHLKEGLKILPVQVHPYLRIAIPLMLLIIGSFRKLSLQREGERNGKQ</sequence>
<feature type="transmembrane region" description="Helical" evidence="8">
    <location>
        <begin position="12"/>
        <end position="30"/>
    </location>
</feature>
<evidence type="ECO:0000256" key="3">
    <source>
        <dbReference type="ARBA" id="ARBA00022448"/>
    </source>
</evidence>
<keyword evidence="5 8" id="KW-0812">Transmembrane</keyword>
<dbReference type="EMBL" id="JAGGKV010000009">
    <property type="protein sequence ID" value="MBP1964537.1"/>
    <property type="molecule type" value="Genomic_DNA"/>
</dbReference>
<feature type="transmembrane region" description="Helical" evidence="8">
    <location>
        <begin position="36"/>
        <end position="54"/>
    </location>
</feature>
<feature type="transmembrane region" description="Helical" evidence="8">
    <location>
        <begin position="143"/>
        <end position="165"/>
    </location>
</feature>
<evidence type="ECO:0000256" key="5">
    <source>
        <dbReference type="ARBA" id="ARBA00022692"/>
    </source>
</evidence>
<feature type="transmembrane region" description="Helical" evidence="8">
    <location>
        <begin position="219"/>
        <end position="239"/>
    </location>
</feature>
<evidence type="ECO:0000313" key="10">
    <source>
        <dbReference type="Proteomes" id="UP001519344"/>
    </source>
</evidence>
<name>A0ABS4I0U5_9BACL</name>
<keyword evidence="7 8" id="KW-0472">Membrane</keyword>
<evidence type="ECO:0000256" key="6">
    <source>
        <dbReference type="ARBA" id="ARBA00022989"/>
    </source>
</evidence>
<dbReference type="Proteomes" id="UP001519344">
    <property type="component" value="Unassembled WGS sequence"/>
</dbReference>
<evidence type="ECO:0000256" key="8">
    <source>
        <dbReference type="SAM" id="Phobius"/>
    </source>
</evidence>
<evidence type="ECO:0000256" key="2">
    <source>
        <dbReference type="ARBA" id="ARBA00007998"/>
    </source>
</evidence>